<sequence>MNVAERGRPYPHTFSNAWTGKISAQGSNRQACRRVPFINGREGNINLRLRNRSTRRTALLTWFELYYGLLTILRQKEKERGLQSEPHKTKLNLRGPMKRTGEPKLKPALHQSHSATQQAKARLARSATSHAGPQRSATSGRGRLLTNWSN</sequence>
<evidence type="ECO:0000313" key="4">
    <source>
        <dbReference type="Proteomes" id="UP000507222"/>
    </source>
</evidence>
<reference evidence="3 4" key="2">
    <citation type="submission" date="2020-05" db="EMBL/GenBank/DDBJ databases">
        <authorList>
            <person name="Campoy J."/>
            <person name="Schneeberger K."/>
            <person name="Spophaly S."/>
        </authorList>
    </citation>
    <scope>NUCLEOTIDE SEQUENCE [LARGE SCALE GENOMIC DNA]</scope>
    <source>
        <strain evidence="3">PruArmRojPasFocal</strain>
    </source>
</reference>
<dbReference type="EMBL" id="CAEKKB010000007">
    <property type="protein sequence ID" value="CAB4316580.1"/>
    <property type="molecule type" value="Genomic_DNA"/>
</dbReference>
<proteinExistence type="predicted"/>
<name>A0A6J5XS51_PRUAR</name>
<protein>
    <submittedName>
        <fullName evidence="3">Uncharacterized protein</fullName>
    </submittedName>
</protein>
<evidence type="ECO:0000313" key="5">
    <source>
        <dbReference type="Proteomes" id="UP000507245"/>
    </source>
</evidence>
<feature type="region of interest" description="Disordered" evidence="1">
    <location>
        <begin position="77"/>
        <end position="150"/>
    </location>
</feature>
<dbReference type="AlphaFoldDB" id="A0A6J5XS51"/>
<evidence type="ECO:0000313" key="3">
    <source>
        <dbReference type="EMBL" id="CAB4316580.1"/>
    </source>
</evidence>
<accession>A0A6J5XS51</accession>
<keyword evidence="5" id="KW-1185">Reference proteome</keyword>
<evidence type="ECO:0000313" key="2">
    <source>
        <dbReference type="EMBL" id="CAB4286146.1"/>
    </source>
</evidence>
<dbReference type="EMBL" id="CAEKDK010000007">
    <property type="protein sequence ID" value="CAB4286146.1"/>
    <property type="molecule type" value="Genomic_DNA"/>
</dbReference>
<reference evidence="5" key="1">
    <citation type="journal article" date="2020" name="Genome Biol.">
        <title>Gamete binning: chromosome-level and haplotype-resolved genome assembly enabled by high-throughput single-cell sequencing of gamete genomes.</title>
        <authorList>
            <person name="Campoy J.A."/>
            <person name="Sun H."/>
            <person name="Goel M."/>
            <person name="Jiao W.-B."/>
            <person name="Folz-Donahue K."/>
            <person name="Wang N."/>
            <person name="Rubio M."/>
            <person name="Liu C."/>
            <person name="Kukat C."/>
            <person name="Ruiz D."/>
            <person name="Huettel B."/>
            <person name="Schneeberger K."/>
        </authorList>
    </citation>
    <scope>NUCLEOTIDE SEQUENCE [LARGE SCALE GENOMIC DNA]</scope>
    <source>
        <strain evidence="5">cv. Rojo Pasion</strain>
    </source>
</reference>
<feature type="compositionally biased region" description="Polar residues" evidence="1">
    <location>
        <begin position="126"/>
        <end position="139"/>
    </location>
</feature>
<evidence type="ECO:0000256" key="1">
    <source>
        <dbReference type="SAM" id="MobiDB-lite"/>
    </source>
</evidence>
<organism evidence="3 5">
    <name type="scientific">Prunus armeniaca</name>
    <name type="common">Apricot</name>
    <name type="synonym">Armeniaca vulgaris</name>
    <dbReference type="NCBI Taxonomy" id="36596"/>
    <lineage>
        <taxon>Eukaryota</taxon>
        <taxon>Viridiplantae</taxon>
        <taxon>Streptophyta</taxon>
        <taxon>Embryophyta</taxon>
        <taxon>Tracheophyta</taxon>
        <taxon>Spermatophyta</taxon>
        <taxon>Magnoliopsida</taxon>
        <taxon>eudicotyledons</taxon>
        <taxon>Gunneridae</taxon>
        <taxon>Pentapetalae</taxon>
        <taxon>rosids</taxon>
        <taxon>fabids</taxon>
        <taxon>Rosales</taxon>
        <taxon>Rosaceae</taxon>
        <taxon>Amygdaloideae</taxon>
        <taxon>Amygdaleae</taxon>
        <taxon>Prunus</taxon>
    </lineage>
</organism>
<gene>
    <name evidence="2" type="ORF">CURHAP_LOCUS42894</name>
    <name evidence="3" type="ORF">ORAREDHAP_LOCUS42409</name>
</gene>
<dbReference type="Proteomes" id="UP000507222">
    <property type="component" value="Unassembled WGS sequence"/>
</dbReference>
<dbReference type="Proteomes" id="UP000507245">
    <property type="component" value="Unassembled WGS sequence"/>
</dbReference>
<feature type="compositionally biased region" description="Basic and acidic residues" evidence="1">
    <location>
        <begin position="77"/>
        <end position="88"/>
    </location>
</feature>